<dbReference type="RefSeq" id="WP_267219669.1">
    <property type="nucleotide sequence ID" value="NZ_JAPCWC010000004.1"/>
</dbReference>
<comment type="caution">
    <text evidence="2">The sequence shown here is derived from an EMBL/GenBank/DDBJ whole genome shotgun (WGS) entry which is preliminary data.</text>
</comment>
<feature type="transmembrane region" description="Helical" evidence="1">
    <location>
        <begin position="56"/>
        <end position="75"/>
    </location>
</feature>
<dbReference type="Pfam" id="PF06912">
    <property type="entry name" value="DUF1275"/>
    <property type="match status" value="1"/>
</dbReference>
<dbReference type="InterPro" id="IPR010699">
    <property type="entry name" value="DUF1275"/>
</dbReference>
<keyword evidence="1" id="KW-0812">Transmembrane</keyword>
<sequence length="212" mass="21690">MNRLDRPRRLLAAALAGLAGYVDAVGFLSADRYFVSFMSGNTTRLATELIADTPRAVIPALLILGFVLGVALGHIAADRAGIWRKPAVLGLVSALLAIGYALALAGQRAPMMAALVLAMGALNTALRQGETPIALTYLTGALVRIGLGLGGLVTGRREEGLASFIALWLALACGAACGASLFLAYGPACLVLAVACGLAVTFAGLRIARTTV</sequence>
<organism evidence="2 3">
    <name type="scientific">Novosphingobium clariflavum</name>
    <dbReference type="NCBI Taxonomy" id="2029884"/>
    <lineage>
        <taxon>Bacteria</taxon>
        <taxon>Pseudomonadati</taxon>
        <taxon>Pseudomonadota</taxon>
        <taxon>Alphaproteobacteria</taxon>
        <taxon>Sphingomonadales</taxon>
        <taxon>Sphingomonadaceae</taxon>
        <taxon>Novosphingobium</taxon>
    </lineage>
</organism>
<dbReference type="PANTHER" id="PTHR37314:SF4">
    <property type="entry name" value="UPF0700 TRANSMEMBRANE PROTEIN YOAK"/>
    <property type="match status" value="1"/>
</dbReference>
<feature type="transmembrane region" description="Helical" evidence="1">
    <location>
        <begin position="161"/>
        <end position="183"/>
    </location>
</feature>
<keyword evidence="1" id="KW-1133">Transmembrane helix</keyword>
<evidence type="ECO:0000256" key="1">
    <source>
        <dbReference type="SAM" id="Phobius"/>
    </source>
</evidence>
<keyword evidence="3" id="KW-1185">Reference proteome</keyword>
<feature type="transmembrane region" description="Helical" evidence="1">
    <location>
        <begin position="87"/>
        <end position="103"/>
    </location>
</feature>
<evidence type="ECO:0000313" key="3">
    <source>
        <dbReference type="Proteomes" id="UP001589858"/>
    </source>
</evidence>
<keyword evidence="1" id="KW-0472">Membrane</keyword>
<feature type="transmembrane region" description="Helical" evidence="1">
    <location>
        <begin position="133"/>
        <end position="155"/>
    </location>
</feature>
<protein>
    <submittedName>
        <fullName evidence="2">YoaK family protein</fullName>
    </submittedName>
</protein>
<name>A0ABV6S4V2_9SPHN</name>
<dbReference type="PANTHER" id="PTHR37314">
    <property type="entry name" value="SLR0142 PROTEIN"/>
    <property type="match status" value="1"/>
</dbReference>
<evidence type="ECO:0000313" key="2">
    <source>
        <dbReference type="EMBL" id="MFC0684270.1"/>
    </source>
</evidence>
<feature type="transmembrane region" description="Helical" evidence="1">
    <location>
        <begin position="190"/>
        <end position="208"/>
    </location>
</feature>
<dbReference type="Proteomes" id="UP001589858">
    <property type="component" value="Unassembled WGS sequence"/>
</dbReference>
<dbReference type="EMBL" id="JBHLTM010000027">
    <property type="protein sequence ID" value="MFC0684270.1"/>
    <property type="molecule type" value="Genomic_DNA"/>
</dbReference>
<accession>A0ABV6S4V2</accession>
<gene>
    <name evidence="2" type="ORF">ACFFF8_06665</name>
</gene>
<proteinExistence type="predicted"/>
<reference evidence="2 3" key="1">
    <citation type="submission" date="2024-09" db="EMBL/GenBank/DDBJ databases">
        <authorList>
            <person name="Sun Q."/>
            <person name="Mori K."/>
        </authorList>
    </citation>
    <scope>NUCLEOTIDE SEQUENCE [LARGE SCALE GENOMIC DNA]</scope>
    <source>
        <strain evidence="2 3">CICC 11035S</strain>
    </source>
</reference>